<dbReference type="GO" id="GO:0004622">
    <property type="term" value="F:phosphatidylcholine lysophospholipase activity"/>
    <property type="evidence" value="ECO:0007669"/>
    <property type="project" value="TreeGrafter"/>
</dbReference>
<dbReference type="Pfam" id="PF13472">
    <property type="entry name" value="Lipase_GDSL_2"/>
    <property type="match status" value="1"/>
</dbReference>
<dbReference type="InterPro" id="IPR036514">
    <property type="entry name" value="SGNH_hydro_sf"/>
</dbReference>
<dbReference type="InterPro" id="IPR013830">
    <property type="entry name" value="SGNH_hydro"/>
</dbReference>
<accession>A0A4S4FT00</accession>
<reference evidence="2 3" key="1">
    <citation type="submission" date="2019-04" db="EMBL/GenBank/DDBJ databases">
        <authorList>
            <person name="Jiang L."/>
        </authorList>
    </citation>
    <scope>NUCLEOTIDE SEQUENCE [LARGE SCALE GENOMIC DNA]</scope>
    <source>
        <strain evidence="2 3">YIM 131861</strain>
    </source>
</reference>
<keyword evidence="3" id="KW-1185">Reference proteome</keyword>
<dbReference type="CDD" id="cd01834">
    <property type="entry name" value="SGNH_hydrolase_like_2"/>
    <property type="match status" value="1"/>
</dbReference>
<dbReference type="PANTHER" id="PTHR30383">
    <property type="entry name" value="THIOESTERASE 1/PROTEASE 1/LYSOPHOSPHOLIPASE L1"/>
    <property type="match status" value="1"/>
</dbReference>
<dbReference type="Gene3D" id="3.40.50.1110">
    <property type="entry name" value="SGNH hydrolase"/>
    <property type="match status" value="1"/>
</dbReference>
<organism evidence="2 3">
    <name type="scientific">Orlajensenia flava</name>
    <dbReference type="NCBI Taxonomy" id="2565934"/>
    <lineage>
        <taxon>Bacteria</taxon>
        <taxon>Bacillati</taxon>
        <taxon>Actinomycetota</taxon>
        <taxon>Actinomycetes</taxon>
        <taxon>Micrococcales</taxon>
        <taxon>Microbacteriaceae</taxon>
        <taxon>Orlajensenia</taxon>
    </lineage>
</organism>
<evidence type="ECO:0000259" key="1">
    <source>
        <dbReference type="Pfam" id="PF13472"/>
    </source>
</evidence>
<name>A0A4S4FT00_9MICO</name>
<dbReference type="InterPro" id="IPR051532">
    <property type="entry name" value="Ester_Hydrolysis_Enzymes"/>
</dbReference>
<evidence type="ECO:0000313" key="2">
    <source>
        <dbReference type="EMBL" id="THG32656.1"/>
    </source>
</evidence>
<dbReference type="AlphaFoldDB" id="A0A4S4FT00"/>
<dbReference type="PANTHER" id="PTHR30383:SF5">
    <property type="entry name" value="SGNH HYDROLASE-TYPE ESTERASE DOMAIN-CONTAINING PROTEIN"/>
    <property type="match status" value="1"/>
</dbReference>
<dbReference type="RefSeq" id="WP_136424959.1">
    <property type="nucleotide sequence ID" value="NZ_SSSN01000009.1"/>
</dbReference>
<feature type="domain" description="SGNH hydrolase-type esterase" evidence="1">
    <location>
        <begin position="13"/>
        <end position="191"/>
    </location>
</feature>
<evidence type="ECO:0000313" key="3">
    <source>
        <dbReference type="Proteomes" id="UP000307380"/>
    </source>
</evidence>
<comment type="caution">
    <text evidence="2">The sequence shown here is derived from an EMBL/GenBank/DDBJ whole genome shotgun (WGS) entry which is preliminary data.</text>
</comment>
<dbReference type="EMBL" id="SSSN01000009">
    <property type="protein sequence ID" value="THG32656.1"/>
    <property type="molecule type" value="Genomic_DNA"/>
</dbReference>
<sequence length="207" mass="22707">MSPSVRPRVLFGGDSITDAGRREDPDGWGDGYVRLIAEDPAAASVEVINAGVGGDRVADLRRRWADDVLAARPDVVTVLVGVNDMWRRYDSDDPTTATAFREGYAAVLDATVAAGVSRLVLMEPFFVPLTDDQRAWRDDDLEEKIAVTRSLAEEYSARLVPLDDLFTAAAAREGVEQIVPDGVHPSARGHRMIADEWWRTASDLLVE</sequence>
<dbReference type="Proteomes" id="UP000307380">
    <property type="component" value="Unassembled WGS sequence"/>
</dbReference>
<proteinExistence type="predicted"/>
<gene>
    <name evidence="2" type="ORF">E6C70_13030</name>
</gene>
<protein>
    <recommendedName>
        <fullName evidence="1">SGNH hydrolase-type esterase domain-containing protein</fullName>
    </recommendedName>
</protein>
<dbReference type="OrthoDB" id="9794725at2"/>
<dbReference type="SUPFAM" id="SSF52266">
    <property type="entry name" value="SGNH hydrolase"/>
    <property type="match status" value="1"/>
</dbReference>